<keyword evidence="4" id="KW-1185">Reference proteome</keyword>
<proteinExistence type="predicted"/>
<dbReference type="GO" id="GO:0003677">
    <property type="term" value="F:DNA binding"/>
    <property type="evidence" value="ECO:0007669"/>
    <property type="project" value="InterPro"/>
</dbReference>
<reference evidence="3 4" key="1">
    <citation type="journal article" date="2019" name="Sci. Rep.">
        <title>Orb-weaving spider Araneus ventricosus genome elucidates the spidroin gene catalogue.</title>
        <authorList>
            <person name="Kono N."/>
            <person name="Nakamura H."/>
            <person name="Ohtoshi R."/>
            <person name="Moran D.A.P."/>
            <person name="Shinohara A."/>
            <person name="Yoshida Y."/>
            <person name="Fujiwara M."/>
            <person name="Mori M."/>
            <person name="Tomita M."/>
            <person name="Arakawa K."/>
        </authorList>
    </citation>
    <scope>NUCLEOTIDE SEQUENCE [LARGE SCALE GENOMIC DNA]</scope>
</reference>
<dbReference type="AlphaFoldDB" id="A0A4Y2NK17"/>
<sequence>MAKRTKSSFTFKTDAIKKSEENPCTSKNALSEHFNVPESTLRGILKKSLGDNSSSSRMWNSVEEKKQNSKRILRMFWCYGLKKLVPRTFLLTLSFKGIRPYSCQRVLKGKTFLHHMDWLKNSKIGN</sequence>
<evidence type="ECO:0000256" key="1">
    <source>
        <dbReference type="ARBA" id="ARBA00004123"/>
    </source>
</evidence>
<dbReference type="Gene3D" id="1.10.10.60">
    <property type="entry name" value="Homeodomain-like"/>
    <property type="match status" value="1"/>
</dbReference>
<dbReference type="SUPFAM" id="SSF46689">
    <property type="entry name" value="Homeodomain-like"/>
    <property type="match status" value="1"/>
</dbReference>
<evidence type="ECO:0000313" key="3">
    <source>
        <dbReference type="EMBL" id="GBN39019.1"/>
    </source>
</evidence>
<evidence type="ECO:0000259" key="2">
    <source>
        <dbReference type="Pfam" id="PF04218"/>
    </source>
</evidence>
<comment type="subcellular location">
    <subcellularLocation>
        <location evidence="1">Nucleus</location>
    </subcellularLocation>
</comment>
<dbReference type="InterPro" id="IPR009057">
    <property type="entry name" value="Homeodomain-like_sf"/>
</dbReference>
<dbReference type="EMBL" id="BGPR01009275">
    <property type="protein sequence ID" value="GBN39019.1"/>
    <property type="molecule type" value="Genomic_DNA"/>
</dbReference>
<dbReference type="GO" id="GO:0005634">
    <property type="term" value="C:nucleus"/>
    <property type="evidence" value="ECO:0007669"/>
    <property type="project" value="UniProtKB-SubCell"/>
</dbReference>
<evidence type="ECO:0000313" key="4">
    <source>
        <dbReference type="Proteomes" id="UP000499080"/>
    </source>
</evidence>
<dbReference type="InterPro" id="IPR007889">
    <property type="entry name" value="HTH_Psq"/>
</dbReference>
<comment type="caution">
    <text evidence="3">The sequence shown here is derived from an EMBL/GenBank/DDBJ whole genome shotgun (WGS) entry which is preliminary data.</text>
</comment>
<gene>
    <name evidence="3" type="ORF">AVEN_58537_1</name>
</gene>
<name>A0A4Y2NK17_ARAVE</name>
<feature type="domain" description="HTH psq-type" evidence="2">
    <location>
        <begin position="5"/>
        <end position="47"/>
    </location>
</feature>
<dbReference type="Pfam" id="PF04218">
    <property type="entry name" value="CENP-B_N"/>
    <property type="match status" value="1"/>
</dbReference>
<protein>
    <recommendedName>
        <fullName evidence="2">HTH psq-type domain-containing protein</fullName>
    </recommendedName>
</protein>
<organism evidence="3 4">
    <name type="scientific">Araneus ventricosus</name>
    <name type="common">Orbweaver spider</name>
    <name type="synonym">Epeira ventricosa</name>
    <dbReference type="NCBI Taxonomy" id="182803"/>
    <lineage>
        <taxon>Eukaryota</taxon>
        <taxon>Metazoa</taxon>
        <taxon>Ecdysozoa</taxon>
        <taxon>Arthropoda</taxon>
        <taxon>Chelicerata</taxon>
        <taxon>Arachnida</taxon>
        <taxon>Araneae</taxon>
        <taxon>Araneomorphae</taxon>
        <taxon>Entelegynae</taxon>
        <taxon>Araneoidea</taxon>
        <taxon>Araneidae</taxon>
        <taxon>Araneus</taxon>
    </lineage>
</organism>
<dbReference type="Proteomes" id="UP000499080">
    <property type="component" value="Unassembled WGS sequence"/>
</dbReference>
<accession>A0A4Y2NK17</accession>